<proteinExistence type="predicted"/>
<dbReference type="AlphaFoldDB" id="A0A2P7RCM8"/>
<evidence type="ECO:0000313" key="1">
    <source>
        <dbReference type="EMBL" id="PSJ47987.1"/>
    </source>
</evidence>
<dbReference type="Proteomes" id="UP000240243">
    <property type="component" value="Unassembled WGS sequence"/>
</dbReference>
<dbReference type="InterPro" id="IPR021806">
    <property type="entry name" value="DUF3379"/>
</dbReference>
<organism evidence="1 2">
    <name type="scientific">Zobellella endophytica</name>
    <dbReference type="NCBI Taxonomy" id="2116700"/>
    <lineage>
        <taxon>Bacteria</taxon>
        <taxon>Pseudomonadati</taxon>
        <taxon>Pseudomonadota</taxon>
        <taxon>Gammaproteobacteria</taxon>
        <taxon>Aeromonadales</taxon>
        <taxon>Aeromonadaceae</taxon>
        <taxon>Zobellella</taxon>
    </lineage>
</organism>
<name>A0A2P7RCM8_9GAMM</name>
<sequence length="242" mass="27198">MDELEFRRRAYADPNDRHPEFLSAATATAANRQFMDEMKDFNRKLERALDEPVPAALPDKLMLSHLLRQPDHKEGLGWKHVAMAASVAFALGFSTRFMHLSAESGSQPPSVARVAIEHVQMEMPFTHYVDEEVTLTAVNAKLKPYGAQLRDMASVGKVYYANHCMFGGGPAAHLVIQGERDRVHVFVVPMDRALRIEQEFADANLHGEVIPMTYNRLVVVSDKQEDIKLMADKVKASLERAI</sequence>
<dbReference type="EMBL" id="PXYG01000001">
    <property type="protein sequence ID" value="PSJ47987.1"/>
    <property type="molecule type" value="Genomic_DNA"/>
</dbReference>
<comment type="caution">
    <text evidence="1">The sequence shown here is derived from an EMBL/GenBank/DDBJ whole genome shotgun (WGS) entry which is preliminary data.</text>
</comment>
<dbReference type="RefSeq" id="WP_106728398.1">
    <property type="nucleotide sequence ID" value="NZ_PXYG01000001.1"/>
</dbReference>
<evidence type="ECO:0000313" key="2">
    <source>
        <dbReference type="Proteomes" id="UP000240243"/>
    </source>
</evidence>
<reference evidence="1 2" key="1">
    <citation type="submission" date="2018-03" db="EMBL/GenBank/DDBJ databases">
        <title>The draft genome of Zobellella sp. 59N8.</title>
        <authorList>
            <person name="Liu L."/>
            <person name="Li L."/>
            <person name="Zhang X."/>
            <person name="Liang L."/>
            <person name="Wang T."/>
        </authorList>
    </citation>
    <scope>NUCLEOTIDE SEQUENCE [LARGE SCALE GENOMIC DNA]</scope>
    <source>
        <strain evidence="1 2">59N8</strain>
    </source>
</reference>
<dbReference type="OrthoDB" id="6195578at2"/>
<dbReference type="Pfam" id="PF11859">
    <property type="entry name" value="DUF3379"/>
    <property type="match status" value="1"/>
</dbReference>
<gene>
    <name evidence="1" type="ORF">C7H85_04070</name>
</gene>
<accession>A0A2P7RCM8</accession>
<protein>
    <submittedName>
        <fullName evidence="1">DUF3379 domain-containing protein</fullName>
    </submittedName>
</protein>
<keyword evidence="2" id="KW-1185">Reference proteome</keyword>